<dbReference type="PANTHER" id="PTHR10366:SF812">
    <property type="entry name" value="VPS9 DOMAIN-CONTAINING PROTEIN"/>
    <property type="match status" value="1"/>
</dbReference>
<dbReference type="PANTHER" id="PTHR10366">
    <property type="entry name" value="NAD DEPENDENT EPIMERASE/DEHYDRATASE"/>
    <property type="match status" value="1"/>
</dbReference>
<keyword evidence="1" id="KW-0560">Oxidoreductase</keyword>
<feature type="domain" description="NAD-dependent epimerase/dehydratase" evidence="4">
    <location>
        <begin position="9"/>
        <end position="259"/>
    </location>
</feature>
<dbReference type="OMA" id="WKFRETA"/>
<reference evidence="5 6" key="1">
    <citation type="journal article" date="2013" name="PLoS Genet.">
        <title>Genomic mechanisms accounting for the adaptation to parasitism in nematode-trapping fungi.</title>
        <authorList>
            <person name="Meerupati T."/>
            <person name="Andersson K.M."/>
            <person name="Friman E."/>
            <person name="Kumar D."/>
            <person name="Tunlid A."/>
            <person name="Ahren D."/>
        </authorList>
    </citation>
    <scope>NUCLEOTIDE SEQUENCE [LARGE SCALE GENOMIC DNA]</scope>
    <source>
        <strain evidence="5 6">CBS 200.50</strain>
    </source>
</reference>
<evidence type="ECO:0000256" key="3">
    <source>
        <dbReference type="SAM" id="Phobius"/>
    </source>
</evidence>
<evidence type="ECO:0000256" key="2">
    <source>
        <dbReference type="ARBA" id="ARBA00023445"/>
    </source>
</evidence>
<comment type="similarity">
    <text evidence="2">Belongs to the NAD(P)-dependent epimerase/dehydratase family. Dihydroflavonol-4-reductase subfamily.</text>
</comment>
<evidence type="ECO:0000313" key="5">
    <source>
        <dbReference type="EMBL" id="EPS36145.1"/>
    </source>
</evidence>
<protein>
    <recommendedName>
        <fullName evidence="4">NAD-dependent epimerase/dehydratase domain-containing protein</fullName>
    </recommendedName>
</protein>
<sequence>MAPTETILVITGASGLVGSAVVIRALRDGYNTLLTVRNESQIPHLQEVFGHKDHVRFVVVPDLAKDGAFDGVVKDVDYVIHTASPLFKEDVASEWRKNYIDPAVNFTLNILNSTLKQPRIKKVVITSSIISFVPLDRSELGDSQALGNPKIDKEEFYNQPFQSPIVAYHASKIASDIETWDFQKRNNPHFNIVSIHPDFVYGGLPLVKSREDFETNETTAAILWREYTGVNGVIRFQAKDHSVHVDDVAEAHVKVVHSKYKDERYIVSAGEFEWDALLEHAQTKYPGMGFKLSKIPDWKKELSALYFTPDASKASRELGIKWKDIYQQFDSLVESMKSLGAKGK</sequence>
<dbReference type="Proteomes" id="UP000015100">
    <property type="component" value="Unassembled WGS sequence"/>
</dbReference>
<proteinExistence type="inferred from homology"/>
<keyword evidence="3" id="KW-0812">Transmembrane</keyword>
<evidence type="ECO:0000256" key="1">
    <source>
        <dbReference type="ARBA" id="ARBA00023002"/>
    </source>
</evidence>
<dbReference type="InterPro" id="IPR036291">
    <property type="entry name" value="NAD(P)-bd_dom_sf"/>
</dbReference>
<dbReference type="AlphaFoldDB" id="S7ZZF3"/>
<keyword evidence="3" id="KW-0472">Membrane</keyword>
<name>S7ZZF3_DACHA</name>
<comment type="caution">
    <text evidence="5">The sequence shown here is derived from an EMBL/GenBank/DDBJ whole genome shotgun (WGS) entry which is preliminary data.</text>
</comment>
<gene>
    <name evidence="5" type="ORF">H072_10275</name>
</gene>
<evidence type="ECO:0000259" key="4">
    <source>
        <dbReference type="Pfam" id="PF01370"/>
    </source>
</evidence>
<dbReference type="InterPro" id="IPR001509">
    <property type="entry name" value="Epimerase_deHydtase"/>
</dbReference>
<dbReference type="GO" id="GO:0016616">
    <property type="term" value="F:oxidoreductase activity, acting on the CH-OH group of donors, NAD or NADP as acceptor"/>
    <property type="evidence" value="ECO:0007669"/>
    <property type="project" value="TreeGrafter"/>
</dbReference>
<dbReference type="Pfam" id="PF01370">
    <property type="entry name" value="Epimerase"/>
    <property type="match status" value="1"/>
</dbReference>
<dbReference type="SUPFAM" id="SSF51735">
    <property type="entry name" value="NAD(P)-binding Rossmann-fold domains"/>
    <property type="match status" value="1"/>
</dbReference>
<keyword evidence="6" id="KW-1185">Reference proteome</keyword>
<dbReference type="STRING" id="1284197.S7ZZF3"/>
<keyword evidence="3" id="KW-1133">Transmembrane helix</keyword>
<dbReference type="InterPro" id="IPR050425">
    <property type="entry name" value="NAD(P)_dehydrat-like"/>
</dbReference>
<dbReference type="eggNOG" id="KOG1502">
    <property type="taxonomic scope" value="Eukaryota"/>
</dbReference>
<feature type="transmembrane region" description="Helical" evidence="3">
    <location>
        <begin position="6"/>
        <end position="26"/>
    </location>
</feature>
<organism evidence="5 6">
    <name type="scientific">Dactylellina haptotyla (strain CBS 200.50)</name>
    <name type="common">Nematode-trapping fungus</name>
    <name type="synonym">Monacrosporium haptotylum</name>
    <dbReference type="NCBI Taxonomy" id="1284197"/>
    <lineage>
        <taxon>Eukaryota</taxon>
        <taxon>Fungi</taxon>
        <taxon>Dikarya</taxon>
        <taxon>Ascomycota</taxon>
        <taxon>Pezizomycotina</taxon>
        <taxon>Orbiliomycetes</taxon>
        <taxon>Orbiliales</taxon>
        <taxon>Orbiliaceae</taxon>
        <taxon>Dactylellina</taxon>
    </lineage>
</organism>
<dbReference type="EMBL" id="AQGS01000958">
    <property type="protein sequence ID" value="EPS36145.1"/>
    <property type="molecule type" value="Genomic_DNA"/>
</dbReference>
<evidence type="ECO:0000313" key="6">
    <source>
        <dbReference type="Proteomes" id="UP000015100"/>
    </source>
</evidence>
<dbReference type="HOGENOM" id="CLU_007383_9_2_1"/>
<dbReference type="OrthoDB" id="2735536at2759"/>
<reference evidence="6" key="2">
    <citation type="submission" date="2013-04" db="EMBL/GenBank/DDBJ databases">
        <title>Genomic mechanisms accounting for the adaptation to parasitism in nematode-trapping fungi.</title>
        <authorList>
            <person name="Ahren D.G."/>
        </authorList>
    </citation>
    <scope>NUCLEOTIDE SEQUENCE [LARGE SCALE GENOMIC DNA]</scope>
    <source>
        <strain evidence="6">CBS 200.50</strain>
    </source>
</reference>
<accession>S7ZZF3</accession>
<dbReference type="Gene3D" id="3.40.50.720">
    <property type="entry name" value="NAD(P)-binding Rossmann-like Domain"/>
    <property type="match status" value="1"/>
</dbReference>